<comment type="subcellular location">
    <subcellularLocation>
        <location evidence="1">Endoplasmic reticulum membrane</location>
        <topology evidence="1">Multi-pass membrane protein</topology>
    </subcellularLocation>
</comment>
<keyword evidence="4 8" id="KW-0812">Transmembrane</keyword>
<comment type="similarity">
    <text evidence="2">Belongs to the TMEM208 family.</text>
</comment>
<dbReference type="AlphaFoldDB" id="A0AAJ7W4N0"/>
<dbReference type="GeneID" id="107271261"/>
<evidence type="ECO:0000256" key="5">
    <source>
        <dbReference type="ARBA" id="ARBA00022824"/>
    </source>
</evidence>
<keyword evidence="9" id="KW-1185">Reference proteome</keyword>
<protein>
    <recommendedName>
        <fullName evidence="3">Transmembrane protein 208</fullName>
    </recommendedName>
</protein>
<evidence type="ECO:0000313" key="10">
    <source>
        <dbReference type="RefSeq" id="XP_024944256.1"/>
    </source>
</evidence>
<reference evidence="10" key="1">
    <citation type="submission" date="2025-08" db="UniProtKB">
        <authorList>
            <consortium name="RefSeq"/>
        </authorList>
    </citation>
    <scope>IDENTIFICATION</scope>
</reference>
<evidence type="ECO:0000256" key="2">
    <source>
        <dbReference type="ARBA" id="ARBA00009950"/>
    </source>
</evidence>
<evidence type="ECO:0000256" key="3">
    <source>
        <dbReference type="ARBA" id="ARBA00015033"/>
    </source>
</evidence>
<organism evidence="9 10">
    <name type="scientific">Cephus cinctus</name>
    <name type="common">Wheat stem sawfly</name>
    <dbReference type="NCBI Taxonomy" id="211228"/>
    <lineage>
        <taxon>Eukaryota</taxon>
        <taxon>Metazoa</taxon>
        <taxon>Ecdysozoa</taxon>
        <taxon>Arthropoda</taxon>
        <taxon>Hexapoda</taxon>
        <taxon>Insecta</taxon>
        <taxon>Pterygota</taxon>
        <taxon>Neoptera</taxon>
        <taxon>Endopterygota</taxon>
        <taxon>Hymenoptera</taxon>
        <taxon>Cephoidea</taxon>
        <taxon>Cephidae</taxon>
        <taxon>Cephus</taxon>
    </lineage>
</organism>
<feature type="transmembrane region" description="Helical" evidence="8">
    <location>
        <begin position="79"/>
        <end position="107"/>
    </location>
</feature>
<keyword evidence="6 8" id="KW-1133">Transmembrane helix</keyword>
<dbReference type="Pfam" id="PF05620">
    <property type="entry name" value="TMEM208_SND2"/>
    <property type="match status" value="1"/>
</dbReference>
<dbReference type="Proteomes" id="UP000694920">
    <property type="component" value="Unplaced"/>
</dbReference>
<feature type="transmembrane region" description="Helical" evidence="8">
    <location>
        <begin position="146"/>
        <end position="170"/>
    </location>
</feature>
<dbReference type="GO" id="GO:0005773">
    <property type="term" value="C:vacuole"/>
    <property type="evidence" value="ECO:0007669"/>
    <property type="project" value="GOC"/>
</dbReference>
<evidence type="ECO:0000256" key="7">
    <source>
        <dbReference type="ARBA" id="ARBA00023136"/>
    </source>
</evidence>
<dbReference type="GO" id="GO:0005789">
    <property type="term" value="C:endoplasmic reticulum membrane"/>
    <property type="evidence" value="ECO:0007669"/>
    <property type="project" value="UniProtKB-SubCell"/>
</dbReference>
<evidence type="ECO:0000256" key="4">
    <source>
        <dbReference type="ARBA" id="ARBA00022692"/>
    </source>
</evidence>
<dbReference type="PANTHER" id="PTHR13505:SF7">
    <property type="entry name" value="TRANSMEMBRANE PROTEIN 208"/>
    <property type="match status" value="1"/>
</dbReference>
<sequence>MRRSLQTAEDVCGGKTVQSVIQTGCYIRLCPCYLSLLAPITAPPTKSSKVATKGAKQIVEENVSTLSFYRNMVFGAAGIYLTAMMVFFEFTTLTITLTILSGIVYVASYQFMGYMAKAKYTESGQLLDSGVDLNLEGGVAEHVKDLIILTSGVQILSLISNYFWLLWLLVPLRGAWMLWSKLLSPWFFSAPPVQPEIDEKKQRKLERKMAWRH</sequence>
<keyword evidence="7 8" id="KW-0472">Membrane</keyword>
<evidence type="ECO:0000256" key="6">
    <source>
        <dbReference type="ARBA" id="ARBA00022989"/>
    </source>
</evidence>
<dbReference type="InterPro" id="IPR008506">
    <property type="entry name" value="SND2/TMEM208"/>
</dbReference>
<evidence type="ECO:0000313" key="9">
    <source>
        <dbReference type="Proteomes" id="UP000694920"/>
    </source>
</evidence>
<evidence type="ECO:0000256" key="8">
    <source>
        <dbReference type="SAM" id="Phobius"/>
    </source>
</evidence>
<proteinExistence type="inferred from homology"/>
<gene>
    <name evidence="10" type="primary">LOC107271261</name>
</gene>
<accession>A0AAJ7W4N0</accession>
<dbReference type="GO" id="GO:0006624">
    <property type="term" value="P:vacuolar protein processing"/>
    <property type="evidence" value="ECO:0007669"/>
    <property type="project" value="TreeGrafter"/>
</dbReference>
<dbReference type="RefSeq" id="XP_024944256.1">
    <property type="nucleotide sequence ID" value="XM_025088488.1"/>
</dbReference>
<dbReference type="PANTHER" id="PTHR13505">
    <property type="entry name" value="TRANSMEMBRANE PROTEIN 208"/>
    <property type="match status" value="1"/>
</dbReference>
<evidence type="ECO:0000256" key="1">
    <source>
        <dbReference type="ARBA" id="ARBA00004477"/>
    </source>
</evidence>
<name>A0AAJ7W4N0_CEPCN</name>
<keyword evidence="5" id="KW-0256">Endoplasmic reticulum</keyword>